<gene>
    <name evidence="6" type="ORF">MSIBF_A850001</name>
</gene>
<dbReference type="InterPro" id="IPR036769">
    <property type="entry name" value="Ribosomal_uL11_C_sf"/>
</dbReference>
<evidence type="ECO:0000259" key="5">
    <source>
        <dbReference type="Pfam" id="PF03946"/>
    </source>
</evidence>
<dbReference type="Pfam" id="PF03946">
    <property type="entry name" value="Ribosomal_L11_N"/>
    <property type="match status" value="1"/>
</dbReference>
<evidence type="ECO:0000256" key="2">
    <source>
        <dbReference type="ARBA" id="ARBA00022980"/>
    </source>
</evidence>
<dbReference type="GO" id="GO:0070180">
    <property type="term" value="F:large ribosomal subunit rRNA binding"/>
    <property type="evidence" value="ECO:0007669"/>
    <property type="project" value="TreeGrafter"/>
</dbReference>
<dbReference type="GO" id="GO:0015934">
    <property type="term" value="C:large ribosomal subunit"/>
    <property type="evidence" value="ECO:0007669"/>
    <property type="project" value="TreeGrafter"/>
</dbReference>
<dbReference type="PANTHER" id="PTHR11661:SF1">
    <property type="entry name" value="LARGE RIBOSOMAL SUBUNIT PROTEIN UL11M"/>
    <property type="match status" value="1"/>
</dbReference>
<keyword evidence="2" id="KW-0689">Ribosomal protein</keyword>
<name>A0A098EEN9_9ZZZZ</name>
<keyword evidence="3" id="KW-0687">Ribonucleoprotein</keyword>
<dbReference type="EMBL" id="CCXY01000452">
    <property type="protein sequence ID" value="CEG13986.1"/>
    <property type="molecule type" value="Genomic_DNA"/>
</dbReference>
<dbReference type="Pfam" id="PF00298">
    <property type="entry name" value="Ribosomal_L11"/>
    <property type="match status" value="1"/>
</dbReference>
<comment type="similarity">
    <text evidence="1">Belongs to the universal ribosomal protein uL11 family.</text>
</comment>
<feature type="domain" description="Large ribosomal subunit protein uL11 C-terminal" evidence="4">
    <location>
        <begin position="47"/>
        <end position="80"/>
    </location>
</feature>
<evidence type="ECO:0000259" key="4">
    <source>
        <dbReference type="Pfam" id="PF00298"/>
    </source>
</evidence>
<evidence type="ECO:0000256" key="3">
    <source>
        <dbReference type="ARBA" id="ARBA00023274"/>
    </source>
</evidence>
<dbReference type="InterPro" id="IPR000911">
    <property type="entry name" value="Ribosomal_uL11"/>
</dbReference>
<accession>A0A098EEN9</accession>
<evidence type="ECO:0000313" key="6">
    <source>
        <dbReference type="EMBL" id="CEG13986.1"/>
    </source>
</evidence>
<dbReference type="InterPro" id="IPR020784">
    <property type="entry name" value="Ribosomal_uL11_N"/>
</dbReference>
<sequence>MLGPTGVNIKQVIDEVNKKTKDFEGMKVPVKITIDTTTKKFEIEVGTPPTSALLKKEIGLAKGGKDKNFVGDISMEQILKGCKNEERHNACGKFEGGTQRGGRNMRFYGINY</sequence>
<dbReference type="InterPro" id="IPR036796">
    <property type="entry name" value="Ribosomal_uL11_N_sf"/>
</dbReference>
<evidence type="ECO:0000256" key="1">
    <source>
        <dbReference type="ARBA" id="ARBA00010537"/>
    </source>
</evidence>
<evidence type="ECO:0008006" key="7">
    <source>
        <dbReference type="Google" id="ProtNLM"/>
    </source>
</evidence>
<organism evidence="6">
    <name type="scientific">groundwater metagenome</name>
    <dbReference type="NCBI Taxonomy" id="717931"/>
    <lineage>
        <taxon>unclassified sequences</taxon>
        <taxon>metagenomes</taxon>
        <taxon>ecological metagenomes</taxon>
    </lineage>
</organism>
<dbReference type="GO" id="GO:0006412">
    <property type="term" value="P:translation"/>
    <property type="evidence" value="ECO:0007669"/>
    <property type="project" value="InterPro"/>
</dbReference>
<dbReference type="SUPFAM" id="SSF54747">
    <property type="entry name" value="Ribosomal L11/L12e N-terminal domain"/>
    <property type="match status" value="1"/>
</dbReference>
<dbReference type="SMART" id="SM00649">
    <property type="entry name" value="RL11"/>
    <property type="match status" value="1"/>
</dbReference>
<dbReference type="Gene3D" id="3.30.1550.10">
    <property type="entry name" value="Ribosomal protein L11/L12, N-terminal domain"/>
    <property type="match status" value="1"/>
</dbReference>
<proteinExistence type="inferred from homology"/>
<feature type="domain" description="Large ribosomal subunit protein uL11 N-terminal" evidence="5">
    <location>
        <begin position="2"/>
        <end position="41"/>
    </location>
</feature>
<dbReference type="Gene3D" id="1.10.10.250">
    <property type="entry name" value="Ribosomal protein L11, C-terminal domain"/>
    <property type="match status" value="1"/>
</dbReference>
<protein>
    <recommendedName>
        <fullName evidence="7">50S ribosomal protein L11P</fullName>
    </recommendedName>
</protein>
<dbReference type="PANTHER" id="PTHR11661">
    <property type="entry name" value="60S RIBOSOMAL PROTEIN L12"/>
    <property type="match status" value="1"/>
</dbReference>
<dbReference type="SUPFAM" id="SSF46906">
    <property type="entry name" value="Ribosomal protein L11, C-terminal domain"/>
    <property type="match status" value="1"/>
</dbReference>
<dbReference type="AlphaFoldDB" id="A0A098EEN9"/>
<reference evidence="6" key="1">
    <citation type="submission" date="2014-09" db="EMBL/GenBank/DDBJ databases">
        <authorList>
            <person name="Probst J Alexander"/>
        </authorList>
    </citation>
    <scope>NUCLEOTIDE SEQUENCE</scope>
</reference>
<dbReference type="GO" id="GO:0003735">
    <property type="term" value="F:structural constituent of ribosome"/>
    <property type="evidence" value="ECO:0007669"/>
    <property type="project" value="InterPro"/>
</dbReference>
<dbReference type="InterPro" id="IPR020783">
    <property type="entry name" value="Ribosomal_uL11_C"/>
</dbReference>